<dbReference type="GO" id="GO:0031119">
    <property type="term" value="P:tRNA pseudouridine synthesis"/>
    <property type="evidence" value="ECO:0007669"/>
    <property type="project" value="UniProtKB-UniRule"/>
</dbReference>
<dbReference type="PANTHER" id="PTHR11142:SF0">
    <property type="entry name" value="TRNA PSEUDOURIDINE SYNTHASE-LIKE 1"/>
    <property type="match status" value="1"/>
</dbReference>
<evidence type="ECO:0000313" key="10">
    <source>
        <dbReference type="Proteomes" id="UP000076825"/>
    </source>
</evidence>
<dbReference type="InterPro" id="IPR020097">
    <property type="entry name" value="PsdUridine_synth_TruA_a/b_dom"/>
</dbReference>
<dbReference type="PATRIC" id="fig|123899.6.peg.3940"/>
<dbReference type="Gene3D" id="3.30.70.660">
    <property type="entry name" value="Pseudouridine synthase I, catalytic domain, C-terminal subdomain"/>
    <property type="match status" value="1"/>
</dbReference>
<dbReference type="AlphaFoldDB" id="A0A157LV62"/>
<dbReference type="GO" id="GO:0160147">
    <property type="term" value="F:tRNA pseudouridine(38-40) synthase activity"/>
    <property type="evidence" value="ECO:0007669"/>
    <property type="project" value="UniProtKB-EC"/>
</dbReference>
<dbReference type="eggNOG" id="COG0101">
    <property type="taxonomic scope" value="Bacteria"/>
</dbReference>
<keyword evidence="3 4" id="KW-0413">Isomerase</keyword>
<keyword evidence="2 4" id="KW-0819">tRNA processing</keyword>
<sequence>MTRIALGLSYDGSAWQGWQTQPHGQTVQDTLEAALGQFAGTGQPLATTCAGRTDTGVHAAMQVVHLDTDLQRRDESWVRGVNAFLPPSISVHWAQPVSEAFHARFAAESRSYVYLLWRGRVRPALWAGRAGWCFQPLDVAAMQQAAQALLGEHDFSSFRSSQCQAKHPVRTLQRLDIVERGPFLVFSLTANAFLHHMVRNIMGALLQIGQGREPVAWMAEVLGARDRRQAAPTFAPDGLYLASVAYPATFGLPGLDSAAGQLAPFLAE</sequence>
<dbReference type="FunFam" id="3.30.70.580:FF:000001">
    <property type="entry name" value="tRNA pseudouridine synthase A"/>
    <property type="match status" value="1"/>
</dbReference>
<dbReference type="SUPFAM" id="SSF55120">
    <property type="entry name" value="Pseudouridine synthase"/>
    <property type="match status" value="1"/>
</dbReference>
<name>A0A157LV62_9BORD</name>
<dbReference type="InterPro" id="IPR020103">
    <property type="entry name" value="PsdUridine_synth_cat_dom_sf"/>
</dbReference>
<organism evidence="9 10">
    <name type="scientific">Bordetella trematum</name>
    <dbReference type="NCBI Taxonomy" id="123899"/>
    <lineage>
        <taxon>Bacteria</taxon>
        <taxon>Pseudomonadati</taxon>
        <taxon>Pseudomonadota</taxon>
        <taxon>Betaproteobacteria</taxon>
        <taxon>Burkholderiales</taxon>
        <taxon>Alcaligenaceae</taxon>
        <taxon>Bordetella</taxon>
    </lineage>
</organism>
<dbReference type="Pfam" id="PF01416">
    <property type="entry name" value="PseudoU_synth_1"/>
    <property type="match status" value="2"/>
</dbReference>
<evidence type="ECO:0000313" key="9">
    <source>
        <dbReference type="EMBL" id="SAI74015.1"/>
    </source>
</evidence>
<keyword evidence="9" id="KW-0456">Lyase</keyword>
<feature type="domain" description="Pseudouridine synthase I TruA alpha/beta" evidence="8">
    <location>
        <begin position="145"/>
        <end position="247"/>
    </location>
</feature>
<dbReference type="GO" id="GO:0003723">
    <property type="term" value="F:RNA binding"/>
    <property type="evidence" value="ECO:0007669"/>
    <property type="project" value="InterPro"/>
</dbReference>
<reference evidence="9 10" key="1">
    <citation type="submission" date="2016-04" db="EMBL/GenBank/DDBJ databases">
        <authorList>
            <consortium name="Pathogen Informatics"/>
        </authorList>
    </citation>
    <scope>NUCLEOTIDE SEQUENCE [LARGE SCALE GENOMIC DNA]</scope>
    <source>
        <strain evidence="9 10">H044680328</strain>
    </source>
</reference>
<dbReference type="HAMAP" id="MF_00171">
    <property type="entry name" value="TruA"/>
    <property type="match status" value="1"/>
</dbReference>
<dbReference type="KEGG" id="btrm:SAMEA390648703943"/>
<dbReference type="STRING" id="123899.SAMEA3906487_03943"/>
<evidence type="ECO:0000256" key="7">
    <source>
        <dbReference type="RuleBase" id="RU003792"/>
    </source>
</evidence>
<feature type="binding site" evidence="4 6">
    <location>
        <position position="112"/>
    </location>
    <ligand>
        <name>substrate</name>
    </ligand>
</feature>
<evidence type="ECO:0000256" key="1">
    <source>
        <dbReference type="ARBA" id="ARBA00009375"/>
    </source>
</evidence>
<dbReference type="RefSeq" id="WP_025512452.1">
    <property type="nucleotide sequence ID" value="NZ_CP016340.1"/>
</dbReference>
<dbReference type="EMBL" id="LT546645">
    <property type="protein sequence ID" value="SAI74015.1"/>
    <property type="molecule type" value="Genomic_DNA"/>
</dbReference>
<dbReference type="GO" id="GO:0016829">
    <property type="term" value="F:lyase activity"/>
    <property type="evidence" value="ECO:0007669"/>
    <property type="project" value="UniProtKB-KW"/>
</dbReference>
<evidence type="ECO:0000256" key="2">
    <source>
        <dbReference type="ARBA" id="ARBA00022694"/>
    </source>
</evidence>
<protein>
    <recommendedName>
        <fullName evidence="4">tRNA pseudouridine synthase A</fullName>
        <ecNumber evidence="4">5.4.99.12</ecNumber>
    </recommendedName>
    <alternativeName>
        <fullName evidence="4">tRNA pseudouridine(38-40) synthase</fullName>
    </alternativeName>
    <alternativeName>
        <fullName evidence="4">tRNA pseudouridylate synthase I</fullName>
    </alternativeName>
    <alternativeName>
        <fullName evidence="4">tRNA-uridine isomerase I</fullName>
    </alternativeName>
</protein>
<accession>A0A157LV62</accession>
<keyword evidence="10" id="KW-1185">Reference proteome</keyword>
<comment type="similarity">
    <text evidence="1 4 7">Belongs to the tRNA pseudouridine synthase TruA family.</text>
</comment>
<dbReference type="CDD" id="cd02570">
    <property type="entry name" value="PseudoU_synth_EcTruA"/>
    <property type="match status" value="1"/>
</dbReference>
<dbReference type="GeneID" id="56588837"/>
<feature type="active site" description="Nucleophile" evidence="4 5">
    <location>
        <position position="54"/>
    </location>
</feature>
<evidence type="ECO:0000259" key="8">
    <source>
        <dbReference type="Pfam" id="PF01416"/>
    </source>
</evidence>
<dbReference type="InterPro" id="IPR020095">
    <property type="entry name" value="PsdUridine_synth_TruA_C"/>
</dbReference>
<comment type="caution">
    <text evidence="4">Lacks conserved residue(s) required for the propagation of feature annotation.</text>
</comment>
<comment type="catalytic activity">
    <reaction evidence="4 7">
        <text>uridine(38/39/40) in tRNA = pseudouridine(38/39/40) in tRNA</text>
        <dbReference type="Rhea" id="RHEA:22376"/>
        <dbReference type="Rhea" id="RHEA-COMP:10085"/>
        <dbReference type="Rhea" id="RHEA-COMP:10087"/>
        <dbReference type="ChEBI" id="CHEBI:65314"/>
        <dbReference type="ChEBI" id="CHEBI:65315"/>
        <dbReference type="EC" id="5.4.99.12"/>
    </reaction>
</comment>
<dbReference type="PIRSF" id="PIRSF001430">
    <property type="entry name" value="tRNA_psdUrid_synth"/>
    <property type="match status" value="1"/>
</dbReference>
<dbReference type="InterPro" id="IPR020094">
    <property type="entry name" value="TruA/RsuA/RluB/E/F_N"/>
</dbReference>
<evidence type="ECO:0000256" key="3">
    <source>
        <dbReference type="ARBA" id="ARBA00023235"/>
    </source>
</evidence>
<evidence type="ECO:0000256" key="6">
    <source>
        <dbReference type="PIRSR" id="PIRSR001430-2"/>
    </source>
</evidence>
<evidence type="ECO:0000256" key="4">
    <source>
        <dbReference type="HAMAP-Rule" id="MF_00171"/>
    </source>
</evidence>
<dbReference type="Gene3D" id="3.30.70.580">
    <property type="entry name" value="Pseudouridine synthase I, catalytic domain, N-terminal subdomain"/>
    <property type="match status" value="1"/>
</dbReference>
<dbReference type="NCBIfam" id="TIGR00071">
    <property type="entry name" value="hisT_truA"/>
    <property type="match status" value="1"/>
</dbReference>
<comment type="function">
    <text evidence="4">Formation of pseudouridine at positions 38, 39 and 40 in the anticodon stem and loop of transfer RNAs.</text>
</comment>
<feature type="domain" description="Pseudouridine synthase I TruA alpha/beta" evidence="8">
    <location>
        <begin position="9"/>
        <end position="105"/>
    </location>
</feature>
<dbReference type="InterPro" id="IPR001406">
    <property type="entry name" value="PsdUridine_synth_TruA"/>
</dbReference>
<proteinExistence type="inferred from homology"/>
<evidence type="ECO:0000256" key="5">
    <source>
        <dbReference type="PIRSR" id="PIRSR001430-1"/>
    </source>
</evidence>
<comment type="subunit">
    <text evidence="4">Homodimer.</text>
</comment>
<dbReference type="Proteomes" id="UP000076825">
    <property type="component" value="Chromosome 1"/>
</dbReference>
<gene>
    <name evidence="4 9" type="primary">truA</name>
    <name evidence="9" type="ORF">SAMEA3906487_03943</name>
</gene>
<dbReference type="PANTHER" id="PTHR11142">
    <property type="entry name" value="PSEUDOURIDYLATE SYNTHASE"/>
    <property type="match status" value="1"/>
</dbReference>
<dbReference type="EC" id="5.4.99.12" evidence="4"/>
<dbReference type="OrthoDB" id="9811823at2"/>